<keyword evidence="2" id="KW-1185">Reference proteome</keyword>
<reference evidence="1 2" key="1">
    <citation type="submission" date="2015-07" db="EMBL/GenBank/DDBJ databases">
        <title>Emmonsia species relationships and genome sequence.</title>
        <authorList>
            <person name="Cuomo C.A."/>
            <person name="Schwartz I.S."/>
            <person name="Kenyon C."/>
            <person name="de Hoog G.S."/>
            <person name="Govender N.P."/>
            <person name="Botha A."/>
            <person name="Moreno L."/>
            <person name="de Vries M."/>
            <person name="Munoz J.F."/>
            <person name="Stielow J.B."/>
        </authorList>
    </citation>
    <scope>NUCLEOTIDE SEQUENCE [LARGE SCALE GENOMIC DNA]</scope>
    <source>
        <strain evidence="1 2">CBS 136260</strain>
    </source>
</reference>
<protein>
    <recommendedName>
        <fullName evidence="3">Protein kinase domain-containing protein</fullName>
    </recommendedName>
</protein>
<dbReference type="AlphaFoldDB" id="A0A1B7NM11"/>
<comment type="caution">
    <text evidence="1">The sequence shown here is derived from an EMBL/GenBank/DDBJ whole genome shotgun (WGS) entry which is preliminary data.</text>
</comment>
<proteinExistence type="predicted"/>
<organism evidence="1 2">
    <name type="scientific">Emergomyces africanus</name>
    <dbReference type="NCBI Taxonomy" id="1955775"/>
    <lineage>
        <taxon>Eukaryota</taxon>
        <taxon>Fungi</taxon>
        <taxon>Dikarya</taxon>
        <taxon>Ascomycota</taxon>
        <taxon>Pezizomycotina</taxon>
        <taxon>Eurotiomycetes</taxon>
        <taxon>Eurotiomycetidae</taxon>
        <taxon>Onygenales</taxon>
        <taxon>Ajellomycetaceae</taxon>
        <taxon>Emergomyces</taxon>
    </lineage>
</organism>
<sequence>MEVVDLLLQRRYAGRALDRNRKPGVNIRSFQSHNPYVYDAYDIDKSLDRGVQVVVMEYIEGDILRDVWDDMATRSEE</sequence>
<evidence type="ECO:0008006" key="3">
    <source>
        <dbReference type="Google" id="ProtNLM"/>
    </source>
</evidence>
<name>A0A1B7NM11_9EURO</name>
<evidence type="ECO:0000313" key="1">
    <source>
        <dbReference type="EMBL" id="OAX77871.1"/>
    </source>
</evidence>
<dbReference type="EMBL" id="LGUA01001966">
    <property type="protein sequence ID" value="OAX77871.1"/>
    <property type="molecule type" value="Genomic_DNA"/>
</dbReference>
<accession>A0A1B7NM11</accession>
<dbReference type="Proteomes" id="UP000091918">
    <property type="component" value="Unassembled WGS sequence"/>
</dbReference>
<evidence type="ECO:0000313" key="2">
    <source>
        <dbReference type="Proteomes" id="UP000091918"/>
    </source>
</evidence>
<gene>
    <name evidence="1" type="ORF">ACJ72_07824</name>
</gene>